<name>A0A328UC31_9FIRM</name>
<organism evidence="1 2">
    <name type="scientific">Hydrogeniiclostridium mannosilyticum</name>
    <dbReference type="NCBI Taxonomy" id="2764322"/>
    <lineage>
        <taxon>Bacteria</taxon>
        <taxon>Bacillati</taxon>
        <taxon>Bacillota</taxon>
        <taxon>Clostridia</taxon>
        <taxon>Eubacteriales</taxon>
        <taxon>Acutalibacteraceae</taxon>
        <taxon>Hydrogeniiclostridium</taxon>
    </lineage>
</organism>
<comment type="caution">
    <text evidence="1">The sequence shown here is derived from an EMBL/GenBank/DDBJ whole genome shotgun (WGS) entry which is preliminary data.</text>
</comment>
<evidence type="ECO:0000313" key="2">
    <source>
        <dbReference type="Proteomes" id="UP000249377"/>
    </source>
</evidence>
<sequence length="57" mass="6214">MFTLCAVAFGSSFVVIPFMRKKFVEGYHWTKEKNDGLNGAHTGTAVLSLYFLGPGTA</sequence>
<reference evidence="1 2" key="1">
    <citation type="submission" date="2018-06" db="EMBL/GenBank/DDBJ databases">
        <title>Noncontiguous genome sequence of Ruminococcaceae bacterium ASD2818.</title>
        <authorList>
            <person name="Chaplin A.V."/>
            <person name="Sokolova S.R."/>
            <person name="Kochetkova T.O."/>
            <person name="Goltsov A.Y."/>
            <person name="Trofimov D.Y."/>
            <person name="Efimov B.A."/>
        </authorList>
    </citation>
    <scope>NUCLEOTIDE SEQUENCE [LARGE SCALE GENOMIC DNA]</scope>
    <source>
        <strain evidence="1 2">ASD2818</strain>
    </source>
</reference>
<dbReference type="AlphaFoldDB" id="A0A328UC31"/>
<proteinExistence type="predicted"/>
<dbReference type="EMBL" id="QLYR01000009">
    <property type="protein sequence ID" value="RAQ22791.1"/>
    <property type="molecule type" value="Genomic_DNA"/>
</dbReference>
<evidence type="ECO:0008006" key="3">
    <source>
        <dbReference type="Google" id="ProtNLM"/>
    </source>
</evidence>
<keyword evidence="2" id="KW-1185">Reference proteome</keyword>
<gene>
    <name evidence="1" type="ORF">DPQ25_11695</name>
</gene>
<accession>A0A328UC31</accession>
<evidence type="ECO:0000313" key="1">
    <source>
        <dbReference type="EMBL" id="RAQ22791.1"/>
    </source>
</evidence>
<dbReference type="Proteomes" id="UP000249377">
    <property type="component" value="Unassembled WGS sequence"/>
</dbReference>
<protein>
    <recommendedName>
        <fullName evidence="3">Chromate transporter</fullName>
    </recommendedName>
</protein>